<comment type="caution">
    <text evidence="2">The sequence shown here is derived from an EMBL/GenBank/DDBJ whole genome shotgun (WGS) entry which is preliminary data.</text>
</comment>
<dbReference type="EMBL" id="BGZK01001765">
    <property type="protein sequence ID" value="GBP85883.1"/>
    <property type="molecule type" value="Genomic_DNA"/>
</dbReference>
<evidence type="ECO:0000256" key="1">
    <source>
        <dbReference type="SAM" id="MobiDB-lite"/>
    </source>
</evidence>
<evidence type="ECO:0000313" key="2">
    <source>
        <dbReference type="EMBL" id="GBP85883.1"/>
    </source>
</evidence>
<keyword evidence="3" id="KW-1185">Reference proteome</keyword>
<sequence>MGHPRGSAASLGAFRYLETSMFPRAGSRRPSVPVEGPRRLAGGSRTRLMNPNNDYRDITGIPSATNRLLRAGRRTRDLDVTPLCASDRKGKASRGNVPKRVLALDQVTRKRRHDKALQADDRRGGVFKVYTGAGRVRDGAPASRDTKRQPIHRRWMLQTRCRRKSVLLSVCGLSRVAPTTSVERRRPCPSPPGKLFPLEQSVNNITGGSGATRFLCRPAHAVSGANIPLKARRQRVVSLVTGGLRLEGPKTLLSAL</sequence>
<proteinExistence type="predicted"/>
<dbReference type="Proteomes" id="UP000299102">
    <property type="component" value="Unassembled WGS sequence"/>
</dbReference>
<gene>
    <name evidence="2" type="ORF">EVAR_62027_1</name>
</gene>
<evidence type="ECO:0000313" key="3">
    <source>
        <dbReference type="Proteomes" id="UP000299102"/>
    </source>
</evidence>
<feature type="region of interest" description="Disordered" evidence="1">
    <location>
        <begin position="24"/>
        <end position="55"/>
    </location>
</feature>
<name>A0A4C1ZFH0_EUMVA</name>
<protein>
    <submittedName>
        <fullName evidence="2">Uncharacterized protein</fullName>
    </submittedName>
</protein>
<reference evidence="2 3" key="1">
    <citation type="journal article" date="2019" name="Commun. Biol.">
        <title>The bagworm genome reveals a unique fibroin gene that provides high tensile strength.</title>
        <authorList>
            <person name="Kono N."/>
            <person name="Nakamura H."/>
            <person name="Ohtoshi R."/>
            <person name="Tomita M."/>
            <person name="Numata K."/>
            <person name="Arakawa K."/>
        </authorList>
    </citation>
    <scope>NUCLEOTIDE SEQUENCE [LARGE SCALE GENOMIC DNA]</scope>
</reference>
<accession>A0A4C1ZFH0</accession>
<dbReference type="AlphaFoldDB" id="A0A4C1ZFH0"/>
<organism evidence="2 3">
    <name type="scientific">Eumeta variegata</name>
    <name type="common">Bagworm moth</name>
    <name type="synonym">Eumeta japonica</name>
    <dbReference type="NCBI Taxonomy" id="151549"/>
    <lineage>
        <taxon>Eukaryota</taxon>
        <taxon>Metazoa</taxon>
        <taxon>Ecdysozoa</taxon>
        <taxon>Arthropoda</taxon>
        <taxon>Hexapoda</taxon>
        <taxon>Insecta</taxon>
        <taxon>Pterygota</taxon>
        <taxon>Neoptera</taxon>
        <taxon>Endopterygota</taxon>
        <taxon>Lepidoptera</taxon>
        <taxon>Glossata</taxon>
        <taxon>Ditrysia</taxon>
        <taxon>Tineoidea</taxon>
        <taxon>Psychidae</taxon>
        <taxon>Oiketicinae</taxon>
        <taxon>Eumeta</taxon>
    </lineage>
</organism>